<proteinExistence type="predicted"/>
<dbReference type="PaxDb" id="121845-A0A1S3CZ20"/>
<dbReference type="AlphaFoldDB" id="A0A1S3CZ20"/>
<name>A0A1S3CZ20_DIACI</name>
<keyword evidence="2" id="KW-1185">Reference proteome</keyword>
<reference evidence="3" key="1">
    <citation type="submission" date="2025-08" db="UniProtKB">
        <authorList>
            <consortium name="RefSeq"/>
        </authorList>
    </citation>
    <scope>IDENTIFICATION</scope>
</reference>
<gene>
    <name evidence="3" type="primary">LOC103507928</name>
</gene>
<organism evidence="2 3">
    <name type="scientific">Diaphorina citri</name>
    <name type="common">Asian citrus psyllid</name>
    <dbReference type="NCBI Taxonomy" id="121845"/>
    <lineage>
        <taxon>Eukaryota</taxon>
        <taxon>Metazoa</taxon>
        <taxon>Ecdysozoa</taxon>
        <taxon>Arthropoda</taxon>
        <taxon>Hexapoda</taxon>
        <taxon>Insecta</taxon>
        <taxon>Pterygota</taxon>
        <taxon>Neoptera</taxon>
        <taxon>Paraneoptera</taxon>
        <taxon>Hemiptera</taxon>
        <taxon>Sternorrhyncha</taxon>
        <taxon>Psylloidea</taxon>
        <taxon>Psyllidae</taxon>
        <taxon>Diaphorininae</taxon>
        <taxon>Diaphorina</taxon>
    </lineage>
</organism>
<evidence type="ECO:0000256" key="1">
    <source>
        <dbReference type="SAM" id="Coils"/>
    </source>
</evidence>
<accession>A0A1S3CZ20</accession>
<dbReference type="RefSeq" id="XP_008470669.1">
    <property type="nucleotide sequence ID" value="XM_008472447.3"/>
</dbReference>
<feature type="coiled-coil region" evidence="1">
    <location>
        <begin position="256"/>
        <end position="304"/>
    </location>
</feature>
<sequence length="460" mass="53189">MKTSKIKIAKQPKVVKVAKANQEKVVKVAKASQTGTPQATKCPNCEVFSNYTRKFIGNIVNIMKHLTLQHASEVVKAFPKLPQLLTSSQTDVTGHWLNLIQQDLDFLEKYSTKVKRTDTEEKRMDLLERKYKRKMKAVRQNLKGFQVVLERIAPNLLVCVKNQNELKDLLEKTLKTKVDNLKRNEKKYQELMKVKFEVKMTSMKQRLATVMDIVKNTEHALMRMETAYDLVNAKCAEHKDKYETQVKQTETITTEYNNISKENENLKTQLAQKQEDVRALEKTLREIKEENGNVADKIKELKGKLKTTMKMTYNLTKLLNTERETKEGLLKMKEQFTQERNVERAKTLALEEMNTRLKEKLNCNAANMKEELARRFDCELSDGDDITASLSEININDYPNIAIAPNPTRSTVTGNPYADIKHQIVANYKLIKRLEEEILALNELRVKIKVKNKVDLTKPD</sequence>
<dbReference type="GeneID" id="103507928"/>
<dbReference type="Proteomes" id="UP000079169">
    <property type="component" value="Unplaced"/>
</dbReference>
<protein>
    <submittedName>
        <fullName evidence="3">CAP-Gly domain-containing linker protein 1-like</fullName>
    </submittedName>
</protein>
<keyword evidence="1" id="KW-0175">Coiled coil</keyword>
<evidence type="ECO:0000313" key="3">
    <source>
        <dbReference type="RefSeq" id="XP_008470669.1"/>
    </source>
</evidence>
<evidence type="ECO:0000313" key="2">
    <source>
        <dbReference type="Proteomes" id="UP000079169"/>
    </source>
</evidence>
<dbReference type="KEGG" id="dci:103507928"/>